<evidence type="ECO:0000313" key="3">
    <source>
        <dbReference type="Proteomes" id="UP000054217"/>
    </source>
</evidence>
<dbReference type="HOGENOM" id="CLU_2097823_0_0_1"/>
<accession>A0A0C3NVX0</accession>
<dbReference type="InParanoid" id="A0A0C3NVX0"/>
<dbReference type="EMBL" id="KN832004">
    <property type="protein sequence ID" value="KIN99550.1"/>
    <property type="molecule type" value="Genomic_DNA"/>
</dbReference>
<protein>
    <submittedName>
        <fullName evidence="2">Uncharacterized protein</fullName>
    </submittedName>
</protein>
<feature type="region of interest" description="Disordered" evidence="1">
    <location>
        <begin position="1"/>
        <end position="29"/>
    </location>
</feature>
<evidence type="ECO:0000313" key="2">
    <source>
        <dbReference type="EMBL" id="KIN99550.1"/>
    </source>
</evidence>
<dbReference type="AlphaFoldDB" id="A0A0C3NVX0"/>
<dbReference type="STRING" id="870435.A0A0C3NVX0"/>
<reference evidence="2 3" key="1">
    <citation type="submission" date="2014-04" db="EMBL/GenBank/DDBJ databases">
        <authorList>
            <consortium name="DOE Joint Genome Institute"/>
            <person name="Kuo A."/>
            <person name="Kohler A."/>
            <person name="Costa M.D."/>
            <person name="Nagy L.G."/>
            <person name="Floudas D."/>
            <person name="Copeland A."/>
            <person name="Barry K.W."/>
            <person name="Cichocki N."/>
            <person name="Veneault-Fourrey C."/>
            <person name="LaButti K."/>
            <person name="Lindquist E.A."/>
            <person name="Lipzen A."/>
            <person name="Lundell T."/>
            <person name="Morin E."/>
            <person name="Murat C."/>
            <person name="Sun H."/>
            <person name="Tunlid A."/>
            <person name="Henrissat B."/>
            <person name="Grigoriev I.V."/>
            <person name="Hibbett D.S."/>
            <person name="Martin F."/>
            <person name="Nordberg H.P."/>
            <person name="Cantor M.N."/>
            <person name="Hua S.X."/>
        </authorList>
    </citation>
    <scope>NUCLEOTIDE SEQUENCE [LARGE SCALE GENOMIC DNA]</scope>
    <source>
        <strain evidence="2 3">Marx 270</strain>
    </source>
</reference>
<organism evidence="2 3">
    <name type="scientific">Pisolithus tinctorius Marx 270</name>
    <dbReference type="NCBI Taxonomy" id="870435"/>
    <lineage>
        <taxon>Eukaryota</taxon>
        <taxon>Fungi</taxon>
        <taxon>Dikarya</taxon>
        <taxon>Basidiomycota</taxon>
        <taxon>Agaricomycotina</taxon>
        <taxon>Agaricomycetes</taxon>
        <taxon>Agaricomycetidae</taxon>
        <taxon>Boletales</taxon>
        <taxon>Sclerodermatineae</taxon>
        <taxon>Pisolithaceae</taxon>
        <taxon>Pisolithus</taxon>
    </lineage>
</organism>
<reference evidence="3" key="2">
    <citation type="submission" date="2015-01" db="EMBL/GenBank/DDBJ databases">
        <title>Evolutionary Origins and Diversification of the Mycorrhizal Mutualists.</title>
        <authorList>
            <consortium name="DOE Joint Genome Institute"/>
            <consortium name="Mycorrhizal Genomics Consortium"/>
            <person name="Kohler A."/>
            <person name="Kuo A."/>
            <person name="Nagy L.G."/>
            <person name="Floudas D."/>
            <person name="Copeland A."/>
            <person name="Barry K.W."/>
            <person name="Cichocki N."/>
            <person name="Veneault-Fourrey C."/>
            <person name="LaButti K."/>
            <person name="Lindquist E.A."/>
            <person name="Lipzen A."/>
            <person name="Lundell T."/>
            <person name="Morin E."/>
            <person name="Murat C."/>
            <person name="Riley R."/>
            <person name="Ohm R."/>
            <person name="Sun H."/>
            <person name="Tunlid A."/>
            <person name="Henrissat B."/>
            <person name="Grigoriev I.V."/>
            <person name="Hibbett D.S."/>
            <person name="Martin F."/>
        </authorList>
    </citation>
    <scope>NUCLEOTIDE SEQUENCE [LARGE SCALE GENOMIC DNA]</scope>
    <source>
        <strain evidence="3">Marx 270</strain>
    </source>
</reference>
<evidence type="ECO:0000256" key="1">
    <source>
        <dbReference type="SAM" id="MobiDB-lite"/>
    </source>
</evidence>
<name>A0A0C3NVX0_PISTI</name>
<keyword evidence="3" id="KW-1185">Reference proteome</keyword>
<dbReference type="Proteomes" id="UP000054217">
    <property type="component" value="Unassembled WGS sequence"/>
</dbReference>
<gene>
    <name evidence="2" type="ORF">M404DRAFT_811917</name>
</gene>
<sequence length="116" mass="12642">MVPAQRTPKRNKKIEEDGRNMMSSTRLPGRHGTWVLRHLIAMIQQKGLQGKHVSGRRVTGIQTQEAALSSVVAPVMENPSVANTLAKKLLEALVPALKLVLARAKSWVTSVQLAAS</sequence>
<dbReference type="OrthoDB" id="5559898at2759"/>
<proteinExistence type="predicted"/>